<dbReference type="Pfam" id="PF01657">
    <property type="entry name" value="Stress-antifung"/>
    <property type="match status" value="2"/>
</dbReference>
<evidence type="ECO:0000313" key="7">
    <source>
        <dbReference type="EMBL" id="KAK1300488.1"/>
    </source>
</evidence>
<dbReference type="InterPro" id="IPR038408">
    <property type="entry name" value="GNK2_sf"/>
</dbReference>
<keyword evidence="4" id="KW-0677">Repeat</keyword>
<comment type="caution">
    <text evidence="7">The sequence shown here is derived from an EMBL/GenBank/DDBJ whole genome shotgun (WGS) entry which is preliminary data.</text>
</comment>
<gene>
    <name evidence="7" type="primary">CRRSP38</name>
    <name evidence="7" type="ORF">QJS10_CPB13g01368</name>
</gene>
<organism evidence="7 8">
    <name type="scientific">Acorus calamus</name>
    <name type="common">Sweet flag</name>
    <dbReference type="NCBI Taxonomy" id="4465"/>
    <lineage>
        <taxon>Eukaryota</taxon>
        <taxon>Viridiplantae</taxon>
        <taxon>Streptophyta</taxon>
        <taxon>Embryophyta</taxon>
        <taxon>Tracheophyta</taxon>
        <taxon>Spermatophyta</taxon>
        <taxon>Magnoliopsida</taxon>
        <taxon>Liliopsida</taxon>
        <taxon>Acoraceae</taxon>
        <taxon>Acorus</taxon>
    </lineage>
</organism>
<dbReference type="PROSITE" id="PS51473">
    <property type="entry name" value="GNK2"/>
    <property type="match status" value="2"/>
</dbReference>
<feature type="domain" description="Gnk2-homologous" evidence="6">
    <location>
        <begin position="94"/>
        <end position="200"/>
    </location>
</feature>
<comment type="subcellular location">
    <subcellularLocation>
        <location evidence="1">Secreted</location>
    </subcellularLocation>
</comment>
<evidence type="ECO:0000256" key="2">
    <source>
        <dbReference type="ARBA" id="ARBA00022525"/>
    </source>
</evidence>
<dbReference type="CDD" id="cd23509">
    <property type="entry name" value="Gnk2-like"/>
    <property type="match status" value="2"/>
</dbReference>
<reference evidence="7" key="2">
    <citation type="submission" date="2023-06" db="EMBL/GenBank/DDBJ databases">
        <authorList>
            <person name="Ma L."/>
            <person name="Liu K.-W."/>
            <person name="Li Z."/>
            <person name="Hsiao Y.-Y."/>
            <person name="Qi Y."/>
            <person name="Fu T."/>
            <person name="Tang G."/>
            <person name="Zhang D."/>
            <person name="Sun W.-H."/>
            <person name="Liu D.-K."/>
            <person name="Li Y."/>
            <person name="Chen G.-Z."/>
            <person name="Liu X.-D."/>
            <person name="Liao X.-Y."/>
            <person name="Jiang Y.-T."/>
            <person name="Yu X."/>
            <person name="Hao Y."/>
            <person name="Huang J."/>
            <person name="Zhao X.-W."/>
            <person name="Ke S."/>
            <person name="Chen Y.-Y."/>
            <person name="Wu W.-L."/>
            <person name="Hsu J.-L."/>
            <person name="Lin Y.-F."/>
            <person name="Huang M.-D."/>
            <person name="Li C.-Y."/>
            <person name="Huang L."/>
            <person name="Wang Z.-W."/>
            <person name="Zhao X."/>
            <person name="Zhong W.-Y."/>
            <person name="Peng D.-H."/>
            <person name="Ahmad S."/>
            <person name="Lan S."/>
            <person name="Zhang J.-S."/>
            <person name="Tsai W.-C."/>
            <person name="Van De Peer Y."/>
            <person name="Liu Z.-J."/>
        </authorList>
    </citation>
    <scope>NUCLEOTIDE SEQUENCE</scope>
    <source>
        <strain evidence="7">CP</strain>
        <tissue evidence="7">Leaves</tissue>
    </source>
</reference>
<evidence type="ECO:0000259" key="6">
    <source>
        <dbReference type="PROSITE" id="PS51473"/>
    </source>
</evidence>
<protein>
    <submittedName>
        <fullName evidence="7">Cysteine-rich repeat secretory protein 38</fullName>
    </submittedName>
</protein>
<feature type="domain" description="Gnk2-homologous" evidence="6">
    <location>
        <begin position="1"/>
        <end position="88"/>
    </location>
</feature>
<evidence type="ECO:0000313" key="8">
    <source>
        <dbReference type="Proteomes" id="UP001180020"/>
    </source>
</evidence>
<dbReference type="AlphaFoldDB" id="A0AAV9DJQ0"/>
<evidence type="ECO:0000256" key="5">
    <source>
        <dbReference type="ARBA" id="ARBA00038515"/>
    </source>
</evidence>
<keyword evidence="3" id="KW-0732">Signal</keyword>
<dbReference type="Gene3D" id="3.30.430.20">
    <property type="entry name" value="Gnk2 domain, C-X8-C-X2-C motif"/>
    <property type="match status" value="2"/>
</dbReference>
<dbReference type="InterPro" id="IPR002902">
    <property type="entry name" value="GNK2"/>
</dbReference>
<name>A0AAV9DJQ0_ACOCL</name>
<dbReference type="PANTHER" id="PTHR32411">
    <property type="entry name" value="CYSTEINE-RICH REPEAT SECRETORY PROTEIN 38-RELATED"/>
    <property type="match status" value="1"/>
</dbReference>
<comment type="similarity">
    <text evidence="5">Belongs to the cysteine-rich repeat secretory protein family.</text>
</comment>
<dbReference type="Proteomes" id="UP001180020">
    <property type="component" value="Unassembled WGS sequence"/>
</dbReference>
<evidence type="ECO:0000256" key="1">
    <source>
        <dbReference type="ARBA" id="ARBA00004613"/>
    </source>
</evidence>
<sequence>MPNRLHQLHLRQRVPVRPRQPPPITNPPGPIQWRLLQRLAQCRGDLSPANCSDCLSRSVTEIIARCPWRKQAVLRFDGCLMRYSDKRFFSTLSTDGSQMLYNVNNASDQKLLNRQLGRLLNGLSTNASLDSSRFAEGEINYTTDVGKLYGLVQCTKDLSEGDCLSCLTQSIADLPGCCSGKIGARVISLSCYLRESSQMGGK</sequence>
<dbReference type="GO" id="GO:0005576">
    <property type="term" value="C:extracellular region"/>
    <property type="evidence" value="ECO:0007669"/>
    <property type="project" value="UniProtKB-SubCell"/>
</dbReference>
<evidence type="ECO:0000256" key="4">
    <source>
        <dbReference type="ARBA" id="ARBA00022737"/>
    </source>
</evidence>
<proteinExistence type="inferred from homology"/>
<accession>A0AAV9DJQ0</accession>
<dbReference type="InterPro" id="IPR050581">
    <property type="entry name" value="CRR_secretory_protein"/>
</dbReference>
<keyword evidence="8" id="KW-1185">Reference proteome</keyword>
<reference evidence="7" key="1">
    <citation type="journal article" date="2023" name="Nat. Commun.">
        <title>Diploid and tetraploid genomes of Acorus and the evolution of monocots.</title>
        <authorList>
            <person name="Ma L."/>
            <person name="Liu K.W."/>
            <person name="Li Z."/>
            <person name="Hsiao Y.Y."/>
            <person name="Qi Y."/>
            <person name="Fu T."/>
            <person name="Tang G.D."/>
            <person name="Zhang D."/>
            <person name="Sun W.H."/>
            <person name="Liu D.K."/>
            <person name="Li Y."/>
            <person name="Chen G.Z."/>
            <person name="Liu X.D."/>
            <person name="Liao X.Y."/>
            <person name="Jiang Y.T."/>
            <person name="Yu X."/>
            <person name="Hao Y."/>
            <person name="Huang J."/>
            <person name="Zhao X.W."/>
            <person name="Ke S."/>
            <person name="Chen Y.Y."/>
            <person name="Wu W.L."/>
            <person name="Hsu J.L."/>
            <person name="Lin Y.F."/>
            <person name="Huang M.D."/>
            <person name="Li C.Y."/>
            <person name="Huang L."/>
            <person name="Wang Z.W."/>
            <person name="Zhao X."/>
            <person name="Zhong W.Y."/>
            <person name="Peng D.H."/>
            <person name="Ahmad S."/>
            <person name="Lan S."/>
            <person name="Zhang J.S."/>
            <person name="Tsai W.C."/>
            <person name="Van de Peer Y."/>
            <person name="Liu Z.J."/>
        </authorList>
    </citation>
    <scope>NUCLEOTIDE SEQUENCE</scope>
    <source>
        <strain evidence="7">CP</strain>
    </source>
</reference>
<evidence type="ECO:0000256" key="3">
    <source>
        <dbReference type="ARBA" id="ARBA00022729"/>
    </source>
</evidence>
<dbReference type="EMBL" id="JAUJYO010000013">
    <property type="protein sequence ID" value="KAK1300488.1"/>
    <property type="molecule type" value="Genomic_DNA"/>
</dbReference>
<dbReference type="PANTHER" id="PTHR32411:SF43">
    <property type="entry name" value="CYSTEINE-RICH REPEAT SECRETORY PROTEIN 38"/>
    <property type="match status" value="1"/>
</dbReference>
<keyword evidence="2" id="KW-0964">Secreted</keyword>